<dbReference type="Gene3D" id="1.10.3210.10">
    <property type="entry name" value="Hypothetical protein af1432"/>
    <property type="match status" value="1"/>
</dbReference>
<dbReference type="PROSITE" id="PS51832">
    <property type="entry name" value="HD_GYP"/>
    <property type="match status" value="1"/>
</dbReference>
<evidence type="ECO:0000313" key="2">
    <source>
        <dbReference type="EMBL" id="SCA55526.1"/>
    </source>
</evidence>
<dbReference type="GO" id="GO:0008081">
    <property type="term" value="F:phosphoric diester hydrolase activity"/>
    <property type="evidence" value="ECO:0007669"/>
    <property type="project" value="UniProtKB-ARBA"/>
</dbReference>
<dbReference type="InterPro" id="IPR003607">
    <property type="entry name" value="HD/PDEase_dom"/>
</dbReference>
<organism evidence="2 3">
    <name type="scientific">Candidatus Terasakiella magnetica</name>
    <dbReference type="NCBI Taxonomy" id="1867952"/>
    <lineage>
        <taxon>Bacteria</taxon>
        <taxon>Pseudomonadati</taxon>
        <taxon>Pseudomonadota</taxon>
        <taxon>Alphaproteobacteria</taxon>
        <taxon>Rhodospirillales</taxon>
        <taxon>Terasakiellaceae</taxon>
        <taxon>Terasakiella</taxon>
    </lineage>
</organism>
<name>A0A1C3RE05_9PROT</name>
<reference evidence="2 3" key="1">
    <citation type="submission" date="2016-07" db="EMBL/GenBank/DDBJ databases">
        <authorList>
            <person name="Lefevre C.T."/>
        </authorList>
    </citation>
    <scope>NUCLEOTIDE SEQUENCE [LARGE SCALE GENOMIC DNA]</scope>
    <source>
        <strain evidence="2">PR1</strain>
    </source>
</reference>
<dbReference type="InterPro" id="IPR037522">
    <property type="entry name" value="HD_GYP_dom"/>
</dbReference>
<dbReference type="Pfam" id="PF13487">
    <property type="entry name" value="HD_5"/>
    <property type="match status" value="1"/>
</dbReference>
<accession>A0A1C3RE05</accession>
<keyword evidence="3" id="KW-1185">Reference proteome</keyword>
<evidence type="ECO:0000313" key="3">
    <source>
        <dbReference type="Proteomes" id="UP000231658"/>
    </source>
</evidence>
<gene>
    <name evidence="2" type="ORF">MTBPR1_100167</name>
</gene>
<dbReference type="InterPro" id="IPR011006">
    <property type="entry name" value="CheY-like_superfamily"/>
</dbReference>
<sequence length="386" mass="43885">MLSPTQIHQTFGHASLNKSQRPGLVRALVISKYPKFRSEIVSALQATFEVDYYASTSASMVGLKNNKAPGLIVMDYELLVHDSRDFITCKMEHEKLQDIPIVVTGKVRQEEFNETVRLLCPVAYLRRPFMKSQLHDEASRMVDSPLEFSWQHLPKCQKEALQSTASNYRMMARRVRRENPLSLAQTEESCTPLVNEVLEGNSGDLMENIKGHHNYPYVHSFKVATLLSLLGEAIGIRDHELLTVTVGGMMMDIGKLMAPEELLNRPDRLSREELHELKKHVFHSHGILDKSEISNEGIRVIAEQHHERLDGSGYPRGLKGKDLNELARLAAIIDVFCALTDQRPYKPAYSFESSLQVLEKMEGKLDPFLLALFKEIILKLYKPVVH</sequence>
<proteinExistence type="predicted"/>
<dbReference type="PANTHER" id="PTHR43155:SF2">
    <property type="entry name" value="CYCLIC DI-GMP PHOSPHODIESTERASE PA4108"/>
    <property type="match status" value="1"/>
</dbReference>
<dbReference type="PANTHER" id="PTHR43155">
    <property type="entry name" value="CYCLIC DI-GMP PHOSPHODIESTERASE PA4108-RELATED"/>
    <property type="match status" value="1"/>
</dbReference>
<evidence type="ECO:0000259" key="1">
    <source>
        <dbReference type="PROSITE" id="PS51832"/>
    </source>
</evidence>
<dbReference type="AlphaFoldDB" id="A0A1C3RE05"/>
<dbReference type="Proteomes" id="UP000231658">
    <property type="component" value="Unassembled WGS sequence"/>
</dbReference>
<feature type="domain" description="HD-GYP" evidence="1">
    <location>
        <begin position="194"/>
        <end position="386"/>
    </location>
</feature>
<dbReference type="SUPFAM" id="SSF52172">
    <property type="entry name" value="CheY-like"/>
    <property type="match status" value="1"/>
</dbReference>
<dbReference type="STRING" id="1867952.MTBPR1_100167"/>
<dbReference type="EMBL" id="FLYE01000002">
    <property type="protein sequence ID" value="SCA55526.1"/>
    <property type="molecule type" value="Genomic_DNA"/>
</dbReference>
<dbReference type="CDD" id="cd00077">
    <property type="entry name" value="HDc"/>
    <property type="match status" value="1"/>
</dbReference>
<dbReference type="RefSeq" id="WP_069186233.1">
    <property type="nucleotide sequence ID" value="NZ_FLYE01000002.1"/>
</dbReference>
<protein>
    <submittedName>
        <fullName evidence="2">Putative Response regulator</fullName>
    </submittedName>
</protein>
<dbReference type="SUPFAM" id="SSF109604">
    <property type="entry name" value="HD-domain/PDEase-like"/>
    <property type="match status" value="1"/>
</dbReference>
<dbReference type="Gene3D" id="3.40.50.2300">
    <property type="match status" value="1"/>
</dbReference>